<comment type="caution">
    <text evidence="1">The sequence shown here is derived from an EMBL/GenBank/DDBJ whole genome shotgun (WGS) entry which is preliminary data.</text>
</comment>
<protein>
    <submittedName>
        <fullName evidence="1">Uncharacterized protein</fullName>
    </submittedName>
</protein>
<name>A0ABQ0B7S9_9FIRM</name>
<dbReference type="Proteomes" id="UP001600943">
    <property type="component" value="Unassembled WGS sequence"/>
</dbReference>
<organism evidence="1 2">
    <name type="scientific">Blautia hominis</name>
    <dbReference type="NCBI Taxonomy" id="2025493"/>
    <lineage>
        <taxon>Bacteria</taxon>
        <taxon>Bacillati</taxon>
        <taxon>Bacillota</taxon>
        <taxon>Clostridia</taxon>
        <taxon>Lachnospirales</taxon>
        <taxon>Lachnospiraceae</taxon>
        <taxon>Blautia</taxon>
    </lineage>
</organism>
<gene>
    <name evidence="1" type="ORF">K040078D81_16200</name>
</gene>
<accession>A0ABQ0B7S9</accession>
<reference evidence="1 2" key="1">
    <citation type="submission" date="2024-04" db="EMBL/GenBank/DDBJ databases">
        <title>Defined microbial consortia suppress multidrug-resistant proinflammatory Enterobacteriaceae via ecological control.</title>
        <authorList>
            <person name="Furuichi M."/>
            <person name="Kawaguchi T."/>
            <person name="Pust M."/>
            <person name="Yasuma K."/>
            <person name="Plichta D."/>
            <person name="Hasegawa N."/>
            <person name="Ohya T."/>
            <person name="Bhattarai S."/>
            <person name="Sasajima S."/>
            <person name="Aoto Y."/>
            <person name="Tuganbaev T."/>
            <person name="Yaginuma M."/>
            <person name="Ueda M."/>
            <person name="Okahashi N."/>
            <person name="Amafuji K."/>
            <person name="Kiridooshi Y."/>
            <person name="Sugita K."/>
            <person name="Strazar M."/>
            <person name="Skelly A."/>
            <person name="Suda W."/>
            <person name="Hattori M."/>
            <person name="Nakamoto N."/>
            <person name="Caballero S."/>
            <person name="Norman J."/>
            <person name="Olle B."/>
            <person name="Tanoue T."/>
            <person name="Arita M."/>
            <person name="Bucci V."/>
            <person name="Atarashi K."/>
            <person name="Xavier R."/>
            <person name="Honda K."/>
        </authorList>
    </citation>
    <scope>NUCLEOTIDE SEQUENCE [LARGE SCALE GENOMIC DNA]</scope>
    <source>
        <strain evidence="2">k04-0078-D8-1</strain>
    </source>
</reference>
<proteinExistence type="predicted"/>
<evidence type="ECO:0000313" key="2">
    <source>
        <dbReference type="Proteomes" id="UP001600943"/>
    </source>
</evidence>
<dbReference type="EMBL" id="BAABYW010000001">
    <property type="protein sequence ID" value="GAA6407503.1"/>
    <property type="molecule type" value="Genomic_DNA"/>
</dbReference>
<evidence type="ECO:0000313" key="1">
    <source>
        <dbReference type="EMBL" id="GAA6407503.1"/>
    </source>
</evidence>
<keyword evidence="2" id="KW-1185">Reference proteome</keyword>
<sequence>MRKSQMAASSRKSGSPHSLFRFILLSPDEIHSVYHMPYSVQCFIGADRTEMVLATGFGWFVEL</sequence>